<organism evidence="2 3">
    <name type="scientific">Cylicocyclus nassatus</name>
    <name type="common">Nematode worm</name>
    <dbReference type="NCBI Taxonomy" id="53992"/>
    <lineage>
        <taxon>Eukaryota</taxon>
        <taxon>Metazoa</taxon>
        <taxon>Ecdysozoa</taxon>
        <taxon>Nematoda</taxon>
        <taxon>Chromadorea</taxon>
        <taxon>Rhabditida</taxon>
        <taxon>Rhabditina</taxon>
        <taxon>Rhabditomorpha</taxon>
        <taxon>Strongyloidea</taxon>
        <taxon>Strongylidae</taxon>
        <taxon>Cylicocyclus</taxon>
    </lineage>
</organism>
<sequence length="145" mass="16384">LAANLWSLTLLRRHDGSSSEYVVKQHTAESFFNLKSYRNKTHFTFLQIGVYKSSKCFRSRVDGVLQVSLHNLTCLDVYLQHICARHETRNAPSSRQTRTRPSPETRSSPGTIPSWTKASWPPPSFLSKTSSHGTSASNSVYEVLQ</sequence>
<evidence type="ECO:0000313" key="3">
    <source>
        <dbReference type="Proteomes" id="UP001176961"/>
    </source>
</evidence>
<keyword evidence="3" id="KW-1185">Reference proteome</keyword>
<proteinExistence type="predicted"/>
<dbReference type="EMBL" id="CATQJL010000305">
    <property type="protein sequence ID" value="CAJ0601552.1"/>
    <property type="molecule type" value="Genomic_DNA"/>
</dbReference>
<dbReference type="Proteomes" id="UP001176961">
    <property type="component" value="Unassembled WGS sequence"/>
</dbReference>
<evidence type="ECO:0000313" key="2">
    <source>
        <dbReference type="EMBL" id="CAJ0601552.1"/>
    </source>
</evidence>
<feature type="compositionally biased region" description="Polar residues" evidence="1">
    <location>
        <begin position="90"/>
        <end position="117"/>
    </location>
</feature>
<evidence type="ECO:0000256" key="1">
    <source>
        <dbReference type="SAM" id="MobiDB-lite"/>
    </source>
</evidence>
<accession>A0AA36M9G6</accession>
<dbReference type="AlphaFoldDB" id="A0AA36M9G6"/>
<protein>
    <submittedName>
        <fullName evidence="2">Uncharacterized protein</fullName>
    </submittedName>
</protein>
<gene>
    <name evidence="2" type="ORF">CYNAS_LOCUS13535</name>
</gene>
<comment type="caution">
    <text evidence="2">The sequence shown here is derived from an EMBL/GenBank/DDBJ whole genome shotgun (WGS) entry which is preliminary data.</text>
</comment>
<feature type="non-terminal residue" evidence="2">
    <location>
        <position position="1"/>
    </location>
</feature>
<reference evidence="2" key="1">
    <citation type="submission" date="2023-07" db="EMBL/GenBank/DDBJ databases">
        <authorList>
            <consortium name="CYATHOMIX"/>
        </authorList>
    </citation>
    <scope>NUCLEOTIDE SEQUENCE</scope>
    <source>
        <strain evidence="2">N/A</strain>
    </source>
</reference>
<name>A0AA36M9G6_CYLNA</name>
<feature type="region of interest" description="Disordered" evidence="1">
    <location>
        <begin position="88"/>
        <end position="145"/>
    </location>
</feature>
<feature type="compositionally biased region" description="Polar residues" evidence="1">
    <location>
        <begin position="126"/>
        <end position="145"/>
    </location>
</feature>